<reference evidence="1" key="1">
    <citation type="journal article" date="2023" name="Science">
        <title>Genome structures resolve the early diversification of teleost fishes.</title>
        <authorList>
            <person name="Parey E."/>
            <person name="Louis A."/>
            <person name="Montfort J."/>
            <person name="Bouchez O."/>
            <person name="Roques C."/>
            <person name="Iampietro C."/>
            <person name="Lluch J."/>
            <person name="Castinel A."/>
            <person name="Donnadieu C."/>
            <person name="Desvignes T."/>
            <person name="Floi Bucao C."/>
            <person name="Jouanno E."/>
            <person name="Wen M."/>
            <person name="Mejri S."/>
            <person name="Dirks R."/>
            <person name="Jansen H."/>
            <person name="Henkel C."/>
            <person name="Chen W.J."/>
            <person name="Zahm M."/>
            <person name="Cabau C."/>
            <person name="Klopp C."/>
            <person name="Thompson A.W."/>
            <person name="Robinson-Rechavi M."/>
            <person name="Braasch I."/>
            <person name="Lecointre G."/>
            <person name="Bobe J."/>
            <person name="Postlethwait J.H."/>
            <person name="Berthelot C."/>
            <person name="Roest Crollius H."/>
            <person name="Guiguen Y."/>
        </authorList>
    </citation>
    <scope>NUCLEOTIDE SEQUENCE</scope>
    <source>
        <strain evidence="1">WJC10195</strain>
    </source>
</reference>
<evidence type="ECO:0000313" key="1">
    <source>
        <dbReference type="EMBL" id="KAJ8356667.1"/>
    </source>
</evidence>
<dbReference type="AlphaFoldDB" id="A0A9Q1FEA1"/>
<comment type="caution">
    <text evidence="1">The sequence shown here is derived from an EMBL/GenBank/DDBJ whole genome shotgun (WGS) entry which is preliminary data.</text>
</comment>
<sequence>MPFSWKGWFKGGISIMGLVTVQIEQYSWGTFKQVNCGLNAVVIETGIIAHPHIGVHGRM</sequence>
<keyword evidence="2" id="KW-1185">Reference proteome</keyword>
<dbReference type="Proteomes" id="UP001152622">
    <property type="component" value="Chromosome 6"/>
</dbReference>
<accession>A0A9Q1FEA1</accession>
<dbReference type="EMBL" id="JAINUF010000006">
    <property type="protein sequence ID" value="KAJ8356667.1"/>
    <property type="molecule type" value="Genomic_DNA"/>
</dbReference>
<protein>
    <submittedName>
        <fullName evidence="1">Uncharacterized protein</fullName>
    </submittedName>
</protein>
<proteinExistence type="predicted"/>
<gene>
    <name evidence="1" type="ORF">SKAU_G00194610</name>
</gene>
<organism evidence="1 2">
    <name type="scientific">Synaphobranchus kaupii</name>
    <name type="common">Kaup's arrowtooth eel</name>
    <dbReference type="NCBI Taxonomy" id="118154"/>
    <lineage>
        <taxon>Eukaryota</taxon>
        <taxon>Metazoa</taxon>
        <taxon>Chordata</taxon>
        <taxon>Craniata</taxon>
        <taxon>Vertebrata</taxon>
        <taxon>Euteleostomi</taxon>
        <taxon>Actinopterygii</taxon>
        <taxon>Neopterygii</taxon>
        <taxon>Teleostei</taxon>
        <taxon>Anguilliformes</taxon>
        <taxon>Synaphobranchidae</taxon>
        <taxon>Synaphobranchus</taxon>
    </lineage>
</organism>
<evidence type="ECO:0000313" key="2">
    <source>
        <dbReference type="Proteomes" id="UP001152622"/>
    </source>
</evidence>
<name>A0A9Q1FEA1_SYNKA</name>